<keyword evidence="3" id="KW-1185">Reference proteome</keyword>
<protein>
    <submittedName>
        <fullName evidence="2">Uncharacterized protein</fullName>
    </submittedName>
</protein>
<reference evidence="2 3" key="1">
    <citation type="submission" date="2019-03" db="EMBL/GenBank/DDBJ databases">
        <title>Genomic Encyclopedia of Type Strains, Phase IV (KMG-IV): sequencing the most valuable type-strain genomes for metagenomic binning, comparative biology and taxonomic classification.</title>
        <authorList>
            <person name="Goeker M."/>
        </authorList>
    </citation>
    <scope>NUCLEOTIDE SEQUENCE [LARGE SCALE GENOMIC DNA]</scope>
    <source>
        <strain evidence="2 3">DSM 45934</strain>
    </source>
</reference>
<accession>A0A4R2IK93</accession>
<keyword evidence="1" id="KW-0472">Membrane</keyword>
<evidence type="ECO:0000256" key="1">
    <source>
        <dbReference type="SAM" id="Phobius"/>
    </source>
</evidence>
<name>A0A4R2IK93_9PSEU</name>
<keyword evidence="1" id="KW-1133">Transmembrane helix</keyword>
<proteinExistence type="predicted"/>
<organism evidence="2 3">
    <name type="scientific">Actinocrispum wychmicini</name>
    <dbReference type="NCBI Taxonomy" id="1213861"/>
    <lineage>
        <taxon>Bacteria</taxon>
        <taxon>Bacillati</taxon>
        <taxon>Actinomycetota</taxon>
        <taxon>Actinomycetes</taxon>
        <taxon>Pseudonocardiales</taxon>
        <taxon>Pseudonocardiaceae</taxon>
        <taxon>Actinocrispum</taxon>
    </lineage>
</organism>
<dbReference type="AlphaFoldDB" id="A0A4R2IK93"/>
<evidence type="ECO:0000313" key="3">
    <source>
        <dbReference type="Proteomes" id="UP000295680"/>
    </source>
</evidence>
<dbReference type="RefSeq" id="WP_279496447.1">
    <property type="nucleotide sequence ID" value="NZ_SLWS01000024.1"/>
</dbReference>
<comment type="caution">
    <text evidence="2">The sequence shown here is derived from an EMBL/GenBank/DDBJ whole genome shotgun (WGS) entry which is preliminary data.</text>
</comment>
<sequence>MSSLPEPKPRPKIGADWAAVLVAAVLVVLAALGALPAITFLVK</sequence>
<gene>
    <name evidence="2" type="ORF">EV192_12441</name>
</gene>
<evidence type="ECO:0000313" key="2">
    <source>
        <dbReference type="EMBL" id="TCO44268.1"/>
    </source>
</evidence>
<feature type="transmembrane region" description="Helical" evidence="1">
    <location>
        <begin position="20"/>
        <end position="42"/>
    </location>
</feature>
<dbReference type="EMBL" id="SLWS01000024">
    <property type="protein sequence ID" value="TCO44268.1"/>
    <property type="molecule type" value="Genomic_DNA"/>
</dbReference>
<keyword evidence="1" id="KW-0812">Transmembrane</keyword>
<dbReference type="Proteomes" id="UP000295680">
    <property type="component" value="Unassembled WGS sequence"/>
</dbReference>